<keyword evidence="3" id="KW-1185">Reference proteome</keyword>
<organism evidence="2 3">
    <name type="scientific">Zingiber officinale</name>
    <name type="common">Ginger</name>
    <name type="synonym">Amomum zingiber</name>
    <dbReference type="NCBI Taxonomy" id="94328"/>
    <lineage>
        <taxon>Eukaryota</taxon>
        <taxon>Viridiplantae</taxon>
        <taxon>Streptophyta</taxon>
        <taxon>Embryophyta</taxon>
        <taxon>Tracheophyta</taxon>
        <taxon>Spermatophyta</taxon>
        <taxon>Magnoliopsida</taxon>
        <taxon>Liliopsida</taxon>
        <taxon>Zingiberales</taxon>
        <taxon>Zingiberaceae</taxon>
        <taxon>Zingiber</taxon>
    </lineage>
</organism>
<comment type="caution">
    <text evidence="2">The sequence shown here is derived from an EMBL/GenBank/DDBJ whole genome shotgun (WGS) entry which is preliminary data.</text>
</comment>
<feature type="transmembrane region" description="Helical" evidence="1">
    <location>
        <begin position="27"/>
        <end position="46"/>
    </location>
</feature>
<name>A0A8J5HKG2_ZINOF</name>
<reference evidence="2 3" key="1">
    <citation type="submission" date="2020-08" db="EMBL/GenBank/DDBJ databases">
        <title>Plant Genome Project.</title>
        <authorList>
            <person name="Zhang R.-G."/>
        </authorList>
    </citation>
    <scope>NUCLEOTIDE SEQUENCE [LARGE SCALE GENOMIC DNA]</scope>
    <source>
        <tissue evidence="2">Rhizome</tissue>
    </source>
</reference>
<keyword evidence="1" id="KW-0812">Transmembrane</keyword>
<dbReference type="Proteomes" id="UP000734854">
    <property type="component" value="Unassembled WGS sequence"/>
</dbReference>
<dbReference type="AlphaFoldDB" id="A0A8J5HKG2"/>
<evidence type="ECO:0000313" key="2">
    <source>
        <dbReference type="EMBL" id="KAG6525980.1"/>
    </source>
</evidence>
<keyword evidence="1" id="KW-1133">Transmembrane helix</keyword>
<dbReference type="EMBL" id="JACMSC010000004">
    <property type="protein sequence ID" value="KAG6525980.1"/>
    <property type="molecule type" value="Genomic_DNA"/>
</dbReference>
<evidence type="ECO:0000256" key="1">
    <source>
        <dbReference type="SAM" id="Phobius"/>
    </source>
</evidence>
<proteinExistence type="predicted"/>
<sequence length="158" mass="17710">MALTTLMVGKLDAFSAKFAIRVRCSRAVVYAWLLLLFRKSGLLLLFRKSGLLLLFRKSGLLLLFRKSGLESINLCFYPEEWPSLSCGHSVDGSMDLSVSIKQHYSWVFEFAVRLKMNLDCGCFHRLDISQGGSYSAIRIVRPGIYIGSSSIGFSPKDT</sequence>
<keyword evidence="1" id="KW-0472">Membrane</keyword>
<accession>A0A8J5HKG2</accession>
<gene>
    <name evidence="2" type="ORF">ZIOFF_015954</name>
</gene>
<protein>
    <submittedName>
        <fullName evidence="2">Uncharacterized protein</fullName>
    </submittedName>
</protein>
<evidence type="ECO:0000313" key="3">
    <source>
        <dbReference type="Proteomes" id="UP000734854"/>
    </source>
</evidence>